<gene>
    <name evidence="1" type="ORF">ENR64_01030</name>
</gene>
<dbReference type="Pfam" id="PF07366">
    <property type="entry name" value="SnoaL"/>
    <property type="match status" value="1"/>
</dbReference>
<dbReference type="AlphaFoldDB" id="A0A7C3PA29"/>
<dbReference type="EMBL" id="DSRU01000018">
    <property type="protein sequence ID" value="HFM96352.1"/>
    <property type="molecule type" value="Genomic_DNA"/>
</dbReference>
<name>A0A7C3PA29_9CYAN</name>
<dbReference type="PANTHER" id="PTHR38436:SF1">
    <property type="entry name" value="ESTER CYCLASE"/>
    <property type="match status" value="1"/>
</dbReference>
<comment type="caution">
    <text evidence="1">The sequence shown here is derived from an EMBL/GenBank/DDBJ whole genome shotgun (WGS) entry which is preliminary data.</text>
</comment>
<dbReference type="PANTHER" id="PTHR38436">
    <property type="entry name" value="POLYKETIDE CYCLASE SNOAL-LIKE DOMAIN"/>
    <property type="match status" value="1"/>
</dbReference>
<reference evidence="1" key="1">
    <citation type="journal article" date="2020" name="mSystems">
        <title>Genome- and Community-Level Interaction Insights into Carbon Utilization and Element Cycling Functions of Hydrothermarchaeota in Hydrothermal Sediment.</title>
        <authorList>
            <person name="Zhou Z."/>
            <person name="Liu Y."/>
            <person name="Xu W."/>
            <person name="Pan J."/>
            <person name="Luo Z.H."/>
            <person name="Li M."/>
        </authorList>
    </citation>
    <scope>NUCLEOTIDE SEQUENCE [LARGE SCALE GENOMIC DNA]</scope>
    <source>
        <strain evidence="1">SpSt-418</strain>
    </source>
</reference>
<dbReference type="InterPro" id="IPR009959">
    <property type="entry name" value="Cyclase_SnoaL-like"/>
</dbReference>
<sequence length="151" mass="16506">MTIGGKLMTTNHTLDRNKAVYRCYIQQVFNEGRVDLLDELLAPSYVYHEAPPGTSPGTEGIKQVVSMFRAAFPDLEITIDDQIAEGDQVCSRATTRGTHQGEIFGIPATGKAVTMTGMTIVRIVDGRITDSWVKNDVMRLMNQLGAGSASR</sequence>
<organism evidence="1">
    <name type="scientific">Oscillatoriales cyanobacterium SpSt-418</name>
    <dbReference type="NCBI Taxonomy" id="2282169"/>
    <lineage>
        <taxon>Bacteria</taxon>
        <taxon>Bacillati</taxon>
        <taxon>Cyanobacteriota</taxon>
        <taxon>Cyanophyceae</taxon>
        <taxon>Oscillatoriophycideae</taxon>
        <taxon>Oscillatoriales</taxon>
    </lineage>
</organism>
<evidence type="ECO:0000313" key="1">
    <source>
        <dbReference type="EMBL" id="HFM96352.1"/>
    </source>
</evidence>
<dbReference type="InterPro" id="IPR032710">
    <property type="entry name" value="NTF2-like_dom_sf"/>
</dbReference>
<accession>A0A7C3PA29</accession>
<dbReference type="SUPFAM" id="SSF54427">
    <property type="entry name" value="NTF2-like"/>
    <property type="match status" value="1"/>
</dbReference>
<dbReference type="Gene3D" id="3.10.450.50">
    <property type="match status" value="1"/>
</dbReference>
<protein>
    <submittedName>
        <fullName evidence="1">Ester cyclase</fullName>
    </submittedName>
</protein>
<proteinExistence type="predicted"/>
<dbReference type="GO" id="GO:0030638">
    <property type="term" value="P:polyketide metabolic process"/>
    <property type="evidence" value="ECO:0007669"/>
    <property type="project" value="InterPro"/>
</dbReference>